<keyword evidence="1" id="KW-0812">Transmembrane</keyword>
<name>A0A152A3Z5_TIELA</name>
<accession>A0A152A3Z5</accession>
<evidence type="ECO:0000313" key="3">
    <source>
        <dbReference type="Proteomes" id="UP000076078"/>
    </source>
</evidence>
<feature type="transmembrane region" description="Helical" evidence="1">
    <location>
        <begin position="42"/>
        <end position="61"/>
    </location>
</feature>
<keyword evidence="1" id="KW-1133">Transmembrane helix</keyword>
<proteinExistence type="predicted"/>
<dbReference type="OrthoDB" id="10336807at2759"/>
<dbReference type="EMBL" id="LODT01000013">
    <property type="protein sequence ID" value="KYR00940.1"/>
    <property type="molecule type" value="Genomic_DNA"/>
</dbReference>
<sequence>MTPYLQIIHLAYNGSSSCLHFLVIFINHLAQLLQVLPLSHKIILTGLYLSIFLSVLYKFIYDKSPIKDLESFGSMPGDFEFFPITSISMSFLVSLVIFIVVAIMIG</sequence>
<protein>
    <submittedName>
        <fullName evidence="2">Uncharacterized protein</fullName>
    </submittedName>
</protein>
<evidence type="ECO:0000313" key="2">
    <source>
        <dbReference type="EMBL" id="KYR00940.1"/>
    </source>
</evidence>
<organism evidence="2 3">
    <name type="scientific">Tieghemostelium lacteum</name>
    <name type="common">Slime mold</name>
    <name type="synonym">Dictyostelium lacteum</name>
    <dbReference type="NCBI Taxonomy" id="361077"/>
    <lineage>
        <taxon>Eukaryota</taxon>
        <taxon>Amoebozoa</taxon>
        <taxon>Evosea</taxon>
        <taxon>Eumycetozoa</taxon>
        <taxon>Dictyostelia</taxon>
        <taxon>Dictyosteliales</taxon>
        <taxon>Raperosteliaceae</taxon>
        <taxon>Tieghemostelium</taxon>
    </lineage>
</organism>
<dbReference type="InParanoid" id="A0A152A3Z5"/>
<evidence type="ECO:0000256" key="1">
    <source>
        <dbReference type="SAM" id="Phobius"/>
    </source>
</evidence>
<reference evidence="2 3" key="1">
    <citation type="submission" date="2015-12" db="EMBL/GenBank/DDBJ databases">
        <title>Dictyostelia acquired genes for synthesis and detection of signals that induce cell-type specialization by lateral gene transfer from prokaryotes.</title>
        <authorList>
            <person name="Gloeckner G."/>
            <person name="Schaap P."/>
        </authorList>
    </citation>
    <scope>NUCLEOTIDE SEQUENCE [LARGE SCALE GENOMIC DNA]</scope>
    <source>
        <strain evidence="2 3">TK</strain>
    </source>
</reference>
<dbReference type="FunCoup" id="A0A152A3Z5">
    <property type="interactions" value="738"/>
</dbReference>
<dbReference type="Proteomes" id="UP000076078">
    <property type="component" value="Unassembled WGS sequence"/>
</dbReference>
<gene>
    <name evidence="2" type="ORF">DLAC_03004</name>
</gene>
<dbReference type="AlphaFoldDB" id="A0A152A3Z5"/>
<comment type="caution">
    <text evidence="2">The sequence shown here is derived from an EMBL/GenBank/DDBJ whole genome shotgun (WGS) entry which is preliminary data.</text>
</comment>
<keyword evidence="3" id="KW-1185">Reference proteome</keyword>
<keyword evidence="1" id="KW-0472">Membrane</keyword>
<feature type="transmembrane region" description="Helical" evidence="1">
    <location>
        <begin position="6"/>
        <end position="30"/>
    </location>
</feature>
<feature type="transmembrane region" description="Helical" evidence="1">
    <location>
        <begin position="81"/>
        <end position="105"/>
    </location>
</feature>